<gene>
    <name evidence="3" type="ORF">ACHAXA_007094</name>
</gene>
<dbReference type="SUPFAM" id="SSF54427">
    <property type="entry name" value="NTF2-like"/>
    <property type="match status" value="1"/>
</dbReference>
<protein>
    <submittedName>
        <fullName evidence="3">Uncharacterized protein</fullName>
    </submittedName>
</protein>
<feature type="compositionally biased region" description="Basic and acidic residues" evidence="1">
    <location>
        <begin position="63"/>
        <end position="73"/>
    </location>
</feature>
<evidence type="ECO:0000313" key="3">
    <source>
        <dbReference type="EMBL" id="KAL3817504.1"/>
    </source>
</evidence>
<keyword evidence="2" id="KW-0732">Signal</keyword>
<feature type="compositionally biased region" description="Low complexity" evidence="1">
    <location>
        <begin position="116"/>
        <end position="129"/>
    </location>
</feature>
<evidence type="ECO:0000313" key="4">
    <source>
        <dbReference type="Proteomes" id="UP001530377"/>
    </source>
</evidence>
<dbReference type="InterPro" id="IPR032710">
    <property type="entry name" value="NTF2-like_dom_sf"/>
</dbReference>
<organism evidence="3 4">
    <name type="scientific">Cyclostephanos tholiformis</name>
    <dbReference type="NCBI Taxonomy" id="382380"/>
    <lineage>
        <taxon>Eukaryota</taxon>
        <taxon>Sar</taxon>
        <taxon>Stramenopiles</taxon>
        <taxon>Ochrophyta</taxon>
        <taxon>Bacillariophyta</taxon>
        <taxon>Coscinodiscophyceae</taxon>
        <taxon>Thalassiosirophycidae</taxon>
        <taxon>Stephanodiscales</taxon>
        <taxon>Stephanodiscaceae</taxon>
        <taxon>Cyclostephanos</taxon>
    </lineage>
</organism>
<feature type="compositionally biased region" description="Pro residues" evidence="1">
    <location>
        <begin position="130"/>
        <end position="140"/>
    </location>
</feature>
<feature type="region of interest" description="Disordered" evidence="1">
    <location>
        <begin position="116"/>
        <end position="145"/>
    </location>
</feature>
<dbReference type="PANTHER" id="PTHR34123">
    <property type="entry name" value="OS04G0578200 PROTEIN"/>
    <property type="match status" value="1"/>
</dbReference>
<evidence type="ECO:0000256" key="2">
    <source>
        <dbReference type="SAM" id="SignalP"/>
    </source>
</evidence>
<accession>A0ABD3RZ45</accession>
<name>A0ABD3RZ45_9STRA</name>
<dbReference type="AlphaFoldDB" id="A0ABD3RZ45"/>
<feature type="signal peptide" evidence="2">
    <location>
        <begin position="1"/>
        <end position="33"/>
    </location>
</feature>
<keyword evidence="4" id="KW-1185">Reference proteome</keyword>
<dbReference type="Proteomes" id="UP001530377">
    <property type="component" value="Unassembled WGS sequence"/>
</dbReference>
<dbReference type="Pfam" id="PF10184">
    <property type="entry name" value="DUF2358"/>
    <property type="match status" value="1"/>
</dbReference>
<reference evidence="3 4" key="1">
    <citation type="submission" date="2024-10" db="EMBL/GenBank/DDBJ databases">
        <title>Updated reference genomes for cyclostephanoid diatoms.</title>
        <authorList>
            <person name="Roberts W.R."/>
            <person name="Alverson A.J."/>
        </authorList>
    </citation>
    <scope>NUCLEOTIDE SEQUENCE [LARGE SCALE GENOMIC DNA]</scope>
    <source>
        <strain evidence="3 4">AJA228-03</strain>
    </source>
</reference>
<proteinExistence type="predicted"/>
<dbReference type="EMBL" id="JALLPB020000102">
    <property type="protein sequence ID" value="KAL3817504.1"/>
    <property type="molecule type" value="Genomic_DNA"/>
</dbReference>
<sequence>MRAMTEHGSMMKSMRRHETVALLLLLLASSSSSSSFFAPSGTTAPPTASAFAFVPHPPPRVPPADRRSRSRVDDVSSPPVFFFAEFAPPDNDDDVDLRGRDRGGMGRRVAAAAAAATTTTTTTMIKPSSPTSPPTAPPPAGGAATAATTATRAMIDFYAALDGMYDESISIRCPFFRRRVADLIDDVASVVRFLVIRHKSLPVISDLLNDEHDGDVVVDDVVPFPPVNPGCKPLGRHMGRDFPTIKARHTHISRVADRVRDDWTNGPLGPSKGYYITGRLDPTLYRDDCLFTGPDPDMPVRGLRKYLNAASSLFDARMSDAVLLSLTYDERGGECERGMIVATWRLGGVINLPWHPTVEPWTGTTRYHLDDEGLIRLHQEYWDISVWRAFVCTLIPGMRRIWDAGRITARV</sequence>
<evidence type="ECO:0000256" key="1">
    <source>
        <dbReference type="SAM" id="MobiDB-lite"/>
    </source>
</evidence>
<feature type="region of interest" description="Disordered" evidence="1">
    <location>
        <begin position="48"/>
        <end position="73"/>
    </location>
</feature>
<comment type="caution">
    <text evidence="3">The sequence shown here is derived from an EMBL/GenBank/DDBJ whole genome shotgun (WGS) entry which is preliminary data.</text>
</comment>
<feature type="chain" id="PRO_5044823786" evidence="2">
    <location>
        <begin position="34"/>
        <end position="411"/>
    </location>
</feature>
<dbReference type="PANTHER" id="PTHR34123:SF3">
    <property type="entry name" value="SNOAL-LIKE DOMAIN-CONTAINING PROTEIN"/>
    <property type="match status" value="1"/>
</dbReference>
<dbReference type="InterPro" id="IPR018790">
    <property type="entry name" value="DUF2358"/>
</dbReference>